<feature type="domain" description="Disease resistance protein winged helix" evidence="9">
    <location>
        <begin position="395"/>
        <end position="468"/>
    </location>
</feature>
<dbReference type="Gene3D" id="1.10.10.10">
    <property type="entry name" value="Winged helix-like DNA-binding domain superfamily/Winged helix DNA-binding domain"/>
    <property type="match status" value="1"/>
</dbReference>
<evidence type="ECO:0000256" key="4">
    <source>
        <dbReference type="ARBA" id="ARBA00022741"/>
    </source>
</evidence>
<dbReference type="GO" id="GO:0043531">
    <property type="term" value="F:ADP binding"/>
    <property type="evidence" value="ECO:0007669"/>
    <property type="project" value="InterPro"/>
</dbReference>
<dbReference type="PANTHER" id="PTHR23155:SF1107">
    <property type="entry name" value="OS08G0373000 PROTEIN"/>
    <property type="match status" value="1"/>
</dbReference>
<evidence type="ECO:0000259" key="7">
    <source>
        <dbReference type="Pfam" id="PF00931"/>
    </source>
</evidence>
<reference evidence="11" key="2">
    <citation type="submission" date="2017-06" db="EMBL/GenBank/DDBJ databases">
        <title>WGS assembly of Brachypodium distachyon.</title>
        <authorList>
            <consortium name="The International Brachypodium Initiative"/>
            <person name="Lucas S."/>
            <person name="Harmon-Smith M."/>
            <person name="Lail K."/>
            <person name="Tice H."/>
            <person name="Grimwood J."/>
            <person name="Bruce D."/>
            <person name="Barry K."/>
            <person name="Shu S."/>
            <person name="Lindquist E."/>
            <person name="Wang M."/>
            <person name="Pitluck S."/>
            <person name="Vogel J.P."/>
            <person name="Garvin D.F."/>
            <person name="Mockler T.C."/>
            <person name="Schmutz J."/>
            <person name="Rokhsar D."/>
            <person name="Bevan M.W."/>
        </authorList>
    </citation>
    <scope>NUCLEOTIDE SEQUENCE</scope>
    <source>
        <strain evidence="11">Bd21</strain>
    </source>
</reference>
<dbReference type="Gene3D" id="3.80.10.10">
    <property type="entry name" value="Ribonuclease Inhibitor"/>
    <property type="match status" value="1"/>
</dbReference>
<organism evidence="11">
    <name type="scientific">Brachypodium distachyon</name>
    <name type="common">Purple false brome</name>
    <name type="synonym">Trachynia distachya</name>
    <dbReference type="NCBI Taxonomy" id="15368"/>
    <lineage>
        <taxon>Eukaryota</taxon>
        <taxon>Viridiplantae</taxon>
        <taxon>Streptophyta</taxon>
        <taxon>Embryophyta</taxon>
        <taxon>Tracheophyta</taxon>
        <taxon>Spermatophyta</taxon>
        <taxon>Magnoliopsida</taxon>
        <taxon>Liliopsida</taxon>
        <taxon>Poales</taxon>
        <taxon>Poaceae</taxon>
        <taxon>BOP clade</taxon>
        <taxon>Pooideae</taxon>
        <taxon>Stipodae</taxon>
        <taxon>Brachypodieae</taxon>
        <taxon>Brachypodium</taxon>
    </lineage>
</organism>
<dbReference type="GO" id="GO:0009626">
    <property type="term" value="P:plant-type hypersensitive response"/>
    <property type="evidence" value="ECO:0007669"/>
    <property type="project" value="UniProtKB-ARBA"/>
</dbReference>
<dbReference type="InterPro" id="IPR036388">
    <property type="entry name" value="WH-like_DNA-bd_sf"/>
</dbReference>
<proteinExistence type="inferred from homology"/>
<gene>
    <name evidence="11" type="ORF">BRADI_4g02528v3</name>
</gene>
<dbReference type="Proteomes" id="UP000008810">
    <property type="component" value="Chromosome 4"/>
</dbReference>
<dbReference type="SUPFAM" id="SSF52540">
    <property type="entry name" value="P-loop containing nucleoside triphosphate hydrolases"/>
    <property type="match status" value="1"/>
</dbReference>
<dbReference type="EnsemblPlants" id="KQJ85946">
    <property type="protein sequence ID" value="KQJ85946"/>
    <property type="gene ID" value="BRADI_4g02528v3"/>
</dbReference>
<evidence type="ECO:0000259" key="8">
    <source>
        <dbReference type="Pfam" id="PF18052"/>
    </source>
</evidence>
<dbReference type="InterPro" id="IPR032675">
    <property type="entry name" value="LRR_dom_sf"/>
</dbReference>
<sequence length="812" mass="91574">MEEFLVSAATGALGPVLGKLATLAGDEYKRLKGIRGEIESLSRELDAMDAFLEKMSEEEPEDPQDKAWMKEVRELSYDTEDSIDDFMARVAAGDDGSDHGIMGKIKGLVGRTKDRHRIAKAIEDLKRQAVLIDRRALAIFEDASKLVGIDGPKDEVIQLLADNGEPTQQQKPIKLVAVVGSGGLGKTTLANRVYQELKGGFDCHAFLQLNKGYSSPAKEDLPQLITKIRDFLTDKRYFIVIDDIWKVETWDVIKCAFPTTGSGSIIITTTRINVVAQSCRSSFIGHIYNMRPLNMVHSRQLFYGRLFDSEEKCPLDLKEISSQILEKCAGLPLAIIAIAGLLADKASKKDKWEQVKDSIGRALRNASVDVMVNIISLSYLDLPRHLKTCLLYLSIFPEDHTINKENLIRRWIAEGFIHKQEGYTLHESGEMCFNELINRSLIQSAELDKTFGHEVKSCRVHDTVHDFIVSRAVEENFVTIIGVPGVNPDPRIKVRRLSMQNDGEIPAGLVISSARSLHVFGRNAKIPSLSESRLLRVLDYENCSQLEDDHLAGIGNLLHLKYLRFKNADALRKLPEQVARAPHLEIDILYHKKIMEIPATIRQVKWLASTDINSKVLYEATAMQGLQVLRGLNVFAQSTEFLVGLGQLKKLRVLDTIFWTFHMMEKIEEADSLLGDVKFAKIVSSIAELSKAGLESLVIQALLTVGRIFECEYWFPESDTPYSLRELVIASVLVRVPTWMARLVNLEKLRIGIDRIGEEDLEILGGLPFLRHLWIQAWWHKSVKTRHLSLRLPSRERWRPIPTVPPLLFPTP</sequence>
<dbReference type="InterPro" id="IPR002182">
    <property type="entry name" value="NB-ARC"/>
</dbReference>
<evidence type="ECO:0000256" key="5">
    <source>
        <dbReference type="ARBA" id="ARBA00022821"/>
    </source>
</evidence>
<evidence type="ECO:0000256" key="1">
    <source>
        <dbReference type="ARBA" id="ARBA00008894"/>
    </source>
</evidence>
<dbReference type="EMBL" id="CM000883">
    <property type="protein sequence ID" value="KQJ85946.2"/>
    <property type="molecule type" value="Genomic_DNA"/>
</dbReference>
<dbReference type="Gramene" id="KQJ85946">
    <property type="protein sequence ID" value="KQJ85946"/>
    <property type="gene ID" value="BRADI_4g02528v3"/>
</dbReference>
<evidence type="ECO:0008006" key="14">
    <source>
        <dbReference type="Google" id="ProtNLM"/>
    </source>
</evidence>
<keyword evidence="5" id="KW-0611">Plant defense</keyword>
<evidence type="ECO:0000259" key="10">
    <source>
        <dbReference type="Pfam" id="PF23598"/>
    </source>
</evidence>
<evidence type="ECO:0000256" key="6">
    <source>
        <dbReference type="ARBA" id="ARBA00023054"/>
    </source>
</evidence>
<dbReference type="SUPFAM" id="SSF52058">
    <property type="entry name" value="L domain-like"/>
    <property type="match status" value="1"/>
</dbReference>
<dbReference type="InterPro" id="IPR038005">
    <property type="entry name" value="RX-like_CC"/>
</dbReference>
<dbReference type="InterPro" id="IPR044974">
    <property type="entry name" value="Disease_R_plants"/>
</dbReference>
<comment type="similarity">
    <text evidence="1">Belongs to the disease resistance NB-LRR family.</text>
</comment>
<feature type="domain" description="NB-ARC" evidence="7">
    <location>
        <begin position="153"/>
        <end position="281"/>
    </location>
</feature>
<dbReference type="InterPro" id="IPR041118">
    <property type="entry name" value="Rx_N"/>
</dbReference>
<dbReference type="InParanoid" id="A0A0Q3GYK2"/>
<dbReference type="PANTHER" id="PTHR23155">
    <property type="entry name" value="DISEASE RESISTANCE PROTEIN RP"/>
    <property type="match status" value="1"/>
</dbReference>
<feature type="domain" description="Disease resistance R13L4/SHOC-2-like LRR" evidence="10">
    <location>
        <begin position="514"/>
        <end position="780"/>
    </location>
</feature>
<dbReference type="Gene3D" id="1.10.8.430">
    <property type="entry name" value="Helical domain of apoptotic protease-activating factors"/>
    <property type="match status" value="1"/>
</dbReference>
<dbReference type="FunFam" id="1.10.10.10:FF:000322">
    <property type="entry name" value="Probable disease resistance protein At1g63360"/>
    <property type="match status" value="1"/>
</dbReference>
<dbReference type="Pfam" id="PF23559">
    <property type="entry name" value="WHD_DRP"/>
    <property type="match status" value="1"/>
</dbReference>
<dbReference type="InterPro" id="IPR055414">
    <property type="entry name" value="LRR_R13L4/SHOC2-like"/>
</dbReference>
<dbReference type="InterPro" id="IPR027417">
    <property type="entry name" value="P-loop_NTPase"/>
</dbReference>
<dbReference type="PRINTS" id="PR00364">
    <property type="entry name" value="DISEASERSIST"/>
</dbReference>
<evidence type="ECO:0000256" key="2">
    <source>
        <dbReference type="ARBA" id="ARBA00022614"/>
    </source>
</evidence>
<dbReference type="GO" id="GO:0098542">
    <property type="term" value="P:defense response to other organism"/>
    <property type="evidence" value="ECO:0000318"/>
    <property type="project" value="GO_Central"/>
</dbReference>
<dbReference type="CDD" id="cd14798">
    <property type="entry name" value="RX-CC_like"/>
    <property type="match status" value="1"/>
</dbReference>
<evidence type="ECO:0000313" key="11">
    <source>
        <dbReference type="EMBL" id="KQJ85946.2"/>
    </source>
</evidence>
<keyword evidence="2" id="KW-0433">Leucine-rich repeat</keyword>
<evidence type="ECO:0000259" key="9">
    <source>
        <dbReference type="Pfam" id="PF23559"/>
    </source>
</evidence>
<dbReference type="OrthoDB" id="690341at2759"/>
<keyword evidence="4" id="KW-0547">Nucleotide-binding</keyword>
<dbReference type="Pfam" id="PF23598">
    <property type="entry name" value="LRR_14"/>
    <property type="match status" value="1"/>
</dbReference>
<dbReference type="Gene3D" id="3.40.50.300">
    <property type="entry name" value="P-loop containing nucleotide triphosphate hydrolases"/>
    <property type="match status" value="1"/>
</dbReference>
<feature type="domain" description="Disease resistance N-terminal" evidence="8">
    <location>
        <begin position="12"/>
        <end position="94"/>
    </location>
</feature>
<dbReference type="ExpressionAtlas" id="A0A0Q3GYK2">
    <property type="expression patterns" value="baseline and differential"/>
</dbReference>
<dbReference type="AlphaFoldDB" id="A0A0Q3GYK2"/>
<dbReference type="GO" id="GO:0042742">
    <property type="term" value="P:defense response to bacterium"/>
    <property type="evidence" value="ECO:0007669"/>
    <property type="project" value="UniProtKB-ARBA"/>
</dbReference>
<dbReference type="Gene3D" id="1.20.5.4130">
    <property type="match status" value="1"/>
</dbReference>
<evidence type="ECO:0000256" key="3">
    <source>
        <dbReference type="ARBA" id="ARBA00022737"/>
    </source>
</evidence>
<dbReference type="InterPro" id="IPR042197">
    <property type="entry name" value="Apaf_helical"/>
</dbReference>
<name>A0A0Q3GYK2_BRADI</name>
<reference evidence="12" key="3">
    <citation type="submission" date="2018-08" db="UniProtKB">
        <authorList>
            <consortium name="EnsemblPlants"/>
        </authorList>
    </citation>
    <scope>IDENTIFICATION</scope>
    <source>
        <strain evidence="12">cv. Bd21</strain>
    </source>
</reference>
<accession>A0A0Q3GYK2</accession>
<dbReference type="InterPro" id="IPR058922">
    <property type="entry name" value="WHD_DRP"/>
</dbReference>
<evidence type="ECO:0000313" key="12">
    <source>
        <dbReference type="EnsemblPlants" id="KQJ85946"/>
    </source>
</evidence>
<dbReference type="Pfam" id="PF18052">
    <property type="entry name" value="Rx_N"/>
    <property type="match status" value="1"/>
</dbReference>
<reference evidence="11 12" key="1">
    <citation type="journal article" date="2010" name="Nature">
        <title>Genome sequencing and analysis of the model grass Brachypodium distachyon.</title>
        <authorList>
            <consortium name="International Brachypodium Initiative"/>
        </authorList>
    </citation>
    <scope>NUCLEOTIDE SEQUENCE [LARGE SCALE GENOMIC DNA]</scope>
    <source>
        <strain evidence="11 12">Bd21</strain>
    </source>
</reference>
<keyword evidence="13" id="KW-1185">Reference proteome</keyword>
<evidence type="ECO:0000313" key="13">
    <source>
        <dbReference type="Proteomes" id="UP000008810"/>
    </source>
</evidence>
<keyword evidence="3" id="KW-0677">Repeat</keyword>
<keyword evidence="6" id="KW-0175">Coiled coil</keyword>
<dbReference type="Pfam" id="PF00931">
    <property type="entry name" value="NB-ARC"/>
    <property type="match status" value="1"/>
</dbReference>
<dbReference type="GO" id="GO:0002758">
    <property type="term" value="P:innate immune response-activating signaling pathway"/>
    <property type="evidence" value="ECO:0007669"/>
    <property type="project" value="UniProtKB-ARBA"/>
</dbReference>
<protein>
    <recommendedName>
        <fullName evidence="14">AAA+ ATPase domain-containing protein</fullName>
    </recommendedName>
</protein>